<dbReference type="RefSeq" id="WP_013931697.1">
    <property type="nucleotide sequence ID" value="NC_015707.1"/>
</dbReference>
<dbReference type="InterPro" id="IPR038720">
    <property type="entry name" value="YprB_RNase_H-like_dom"/>
</dbReference>
<sequence length="414" mass="48862">MRATITFNDIEEYISCPRKYFLQPPEEELFKSFEQNTRNLLNLNFSVENPVISINFHEKTLISDPDLIIPDKNGWKIVLKKTAKNFKEKYLLEAAFHGYVFSNAGFPVTEVIVTSEFFTQKIDWKNSLPLLFSTLEQMAKIQPTEPPQPKPCELCKNCQYVFDCTKDLIQKQDLLAIHGISDKTKEKLAKCGIFSLSDLLNFKEKCSKHFDEKLVKKALSLLQEKPIILTPYKKLEPGVFVDIEFNSLKHFDFLFGILQDDKYTPYLCKDENEEKEVFKELLDLFLKLNCPIYHYGPYEPKRFQQLAYKYKEFLPMYERVKKNFFDLYQFLCKHVALPLFTYSLKSVARYFGFTATTQLDSSKANRYFQRWLLTKDDHYLSVLLKYNEEDLRSTKLVFERLNFLVDQDVTSQQP</sequence>
<dbReference type="InterPro" id="IPR019993">
    <property type="entry name" value="RecB_nuclease_TM0106_put"/>
</dbReference>
<dbReference type="InterPro" id="IPR012337">
    <property type="entry name" value="RNaseH-like_sf"/>
</dbReference>
<dbReference type="NCBIfam" id="TIGR03491">
    <property type="entry name" value="TM0106 family RecB-like putative nuclease"/>
    <property type="match status" value="1"/>
</dbReference>
<evidence type="ECO:0000313" key="3">
    <source>
        <dbReference type="Proteomes" id="UP000006804"/>
    </source>
</evidence>
<evidence type="ECO:0000313" key="2">
    <source>
        <dbReference type="EMBL" id="AEH50474.1"/>
    </source>
</evidence>
<dbReference type="STRING" id="688269.Theth_0379"/>
<dbReference type="HOGENOM" id="CLU_690644_0_0_0"/>
<proteinExistence type="predicted"/>
<dbReference type="Gene3D" id="3.90.320.10">
    <property type="match status" value="1"/>
</dbReference>
<gene>
    <name evidence="2" type="ORF">Theth_0379</name>
</gene>
<name>F7YWV3_9THEM</name>
<dbReference type="InterPro" id="IPR011604">
    <property type="entry name" value="PDDEXK-like_dom_sf"/>
</dbReference>
<evidence type="ECO:0000259" key="1">
    <source>
        <dbReference type="Pfam" id="PF13482"/>
    </source>
</evidence>
<accession>F7YWV3</accession>
<dbReference type="Proteomes" id="UP000006804">
    <property type="component" value="Chromosome"/>
</dbReference>
<dbReference type="Pfam" id="PF13482">
    <property type="entry name" value="RNase_H_2"/>
    <property type="match status" value="1"/>
</dbReference>
<feature type="domain" description="YprB ribonuclease H-like" evidence="1">
    <location>
        <begin position="239"/>
        <end position="401"/>
    </location>
</feature>
<reference evidence="2 3" key="1">
    <citation type="submission" date="2010-11" db="EMBL/GenBank/DDBJ databases">
        <title>The complete genome of Thermotoga thermarum DSM 5069.</title>
        <authorList>
            <consortium name="US DOE Joint Genome Institute (JGI-PGF)"/>
            <person name="Lucas S."/>
            <person name="Copeland A."/>
            <person name="Lapidus A."/>
            <person name="Bruce D."/>
            <person name="Goodwin L."/>
            <person name="Pitluck S."/>
            <person name="Kyrpides N."/>
            <person name="Mavromatis K."/>
            <person name="Ivanova N."/>
            <person name="Zeytun A."/>
            <person name="Brettin T."/>
            <person name="Detter J.C."/>
            <person name="Tapia R."/>
            <person name="Han C."/>
            <person name="Land M."/>
            <person name="Hauser L."/>
            <person name="Markowitz V."/>
            <person name="Cheng J.-F."/>
            <person name="Hugenholtz P."/>
            <person name="Woyke T."/>
            <person name="Wu D."/>
            <person name="Spring S."/>
            <person name="Schroeder M."/>
            <person name="Brambilla E."/>
            <person name="Klenk H.-P."/>
            <person name="Eisen J.A."/>
        </authorList>
    </citation>
    <scope>NUCLEOTIDE SEQUENCE [LARGE SCALE GENOMIC DNA]</scope>
    <source>
        <strain evidence="2 3">DSM 5069</strain>
    </source>
</reference>
<dbReference type="SUPFAM" id="SSF53098">
    <property type="entry name" value="Ribonuclease H-like"/>
    <property type="match status" value="1"/>
</dbReference>
<organism evidence="2 3">
    <name type="scientific">Pseudothermotoga thermarum DSM 5069</name>
    <dbReference type="NCBI Taxonomy" id="688269"/>
    <lineage>
        <taxon>Bacteria</taxon>
        <taxon>Thermotogati</taxon>
        <taxon>Thermotogota</taxon>
        <taxon>Thermotogae</taxon>
        <taxon>Thermotogales</taxon>
        <taxon>Thermotogaceae</taxon>
        <taxon>Pseudothermotoga</taxon>
    </lineage>
</organism>
<dbReference type="AlphaFoldDB" id="F7YWV3"/>
<protein>
    <submittedName>
        <fullName evidence="2">RecB family nuclease, putative</fullName>
    </submittedName>
</protein>
<dbReference type="eggNOG" id="COG2251">
    <property type="taxonomic scope" value="Bacteria"/>
</dbReference>
<dbReference type="KEGG" id="tta:Theth_0379"/>
<dbReference type="PATRIC" id="fig|688269.3.peg.390"/>
<dbReference type="OrthoDB" id="9757917at2"/>
<keyword evidence="3" id="KW-1185">Reference proteome</keyword>
<dbReference type="EMBL" id="CP002351">
    <property type="protein sequence ID" value="AEH50474.1"/>
    <property type="molecule type" value="Genomic_DNA"/>
</dbReference>